<evidence type="ECO:0000313" key="2">
    <source>
        <dbReference type="EMBL" id="MCV7025807.1"/>
    </source>
</evidence>
<dbReference type="Gene3D" id="3.40.50.10540">
    <property type="entry name" value="Crotonobetainyl-coa:carnitine coa-transferase, domain 1"/>
    <property type="match status" value="1"/>
</dbReference>
<dbReference type="AlphaFoldDB" id="A0AAW5SRY7"/>
<dbReference type="RefSeq" id="WP_067386988.1">
    <property type="nucleotide sequence ID" value="NZ_BCTA01000003.1"/>
</dbReference>
<comment type="caution">
    <text evidence="2">The sequence shown here is derived from an EMBL/GenBank/DDBJ whole genome shotgun (WGS) entry which is preliminary data.</text>
</comment>
<dbReference type="GO" id="GO:0016740">
    <property type="term" value="F:transferase activity"/>
    <property type="evidence" value="ECO:0007669"/>
    <property type="project" value="UniProtKB-KW"/>
</dbReference>
<dbReference type="Proteomes" id="UP001207528">
    <property type="component" value="Unassembled WGS sequence"/>
</dbReference>
<dbReference type="EMBL" id="JACKTI010000056">
    <property type="protein sequence ID" value="MCV7025807.1"/>
    <property type="molecule type" value="Genomic_DNA"/>
</dbReference>
<evidence type="ECO:0000313" key="1">
    <source>
        <dbReference type="EMBL" id="GAT07336.1"/>
    </source>
</evidence>
<dbReference type="Pfam" id="PF02515">
    <property type="entry name" value="CoA_transf_3"/>
    <property type="match status" value="1"/>
</dbReference>
<sequence>MTGVLSGVRVVELASWTYVPSAGAALADWGADVIKVEDVKAGDPGRALVIGGFTKDAARAKVDFILEIGNRGKRSIALDIKSDTGREHFGRLLATADVFLTNWLPGPLERARLTVDDVRAFNPRIIIARGTGTGVRGPDRDKGGFDAATYLSRGGVAYTLTPFGTETPAVQGPGFGDLQGGITLAGGVCAALFHRERTGEPSIVDSSLLAQAMWTIAPSISVADLFGIDGIPGAPPGLAINPLVNRYKTKDDRWLQLVFLQPDRFWAGFCARIGLPELATDERFVPSSNLIANATEACALVGEAIAAKDLAHWREALADEPGVWAALATPKETLNDPQVGPNGYVISNADDHGNEYQVVAAPVQFDETPPEPARAPEHGQHTEEILLELGLDWDDIATAKDRGAIL</sequence>
<dbReference type="EMBL" id="BCTA01000003">
    <property type="protein sequence ID" value="GAT07336.1"/>
    <property type="molecule type" value="Genomic_DNA"/>
</dbReference>
<proteinExistence type="predicted"/>
<evidence type="ECO:0000313" key="4">
    <source>
        <dbReference type="Proteomes" id="UP001207528"/>
    </source>
</evidence>
<dbReference type="Gene3D" id="3.30.1540.10">
    <property type="entry name" value="formyl-coa transferase, domain 3"/>
    <property type="match status" value="1"/>
</dbReference>
<dbReference type="InterPro" id="IPR003673">
    <property type="entry name" value="CoA-Trfase_fam_III"/>
</dbReference>
<dbReference type="PANTHER" id="PTHR48228:SF2">
    <property type="entry name" value="E-CINNAMOYL-COA:R-PHENYLLACTATE COA TRANSFERASE LARGE SUBUNIT"/>
    <property type="match status" value="1"/>
</dbReference>
<dbReference type="InterPro" id="IPR050509">
    <property type="entry name" value="CoA-transferase_III"/>
</dbReference>
<dbReference type="InterPro" id="IPR023606">
    <property type="entry name" value="CoA-Trfase_III_dom_1_sf"/>
</dbReference>
<accession>A0AAW5SRY7</accession>
<dbReference type="PANTHER" id="PTHR48228">
    <property type="entry name" value="SUCCINYL-COA--D-CITRAMALATE COA-TRANSFERASE"/>
    <property type="match status" value="1"/>
</dbReference>
<gene>
    <name evidence="2" type="ORF">H7I77_21040</name>
    <name evidence="1" type="ORF">RMCN_0469</name>
</gene>
<protein>
    <submittedName>
        <fullName evidence="1">CaiB/baiF CoA-transferase family-like protein</fullName>
    </submittedName>
    <submittedName>
        <fullName evidence="2">CoA transferase</fullName>
    </submittedName>
</protein>
<reference evidence="2" key="2">
    <citation type="submission" date="2020-07" db="EMBL/GenBank/DDBJ databases">
        <authorList>
            <person name="Pettersson B.M.F."/>
            <person name="Behra P.R.K."/>
            <person name="Ramesh M."/>
            <person name="Das S."/>
            <person name="Dasgupta S."/>
            <person name="Kirsebom L.A."/>
        </authorList>
    </citation>
    <scope>NUCLEOTIDE SEQUENCE</scope>
    <source>
        <strain evidence="2">DSM 44203</strain>
    </source>
</reference>
<dbReference type="SUPFAM" id="SSF89796">
    <property type="entry name" value="CoA-transferase family III (CaiB/BaiF)"/>
    <property type="match status" value="1"/>
</dbReference>
<keyword evidence="2" id="KW-0808">Transferase</keyword>
<keyword evidence="3" id="KW-1185">Reference proteome</keyword>
<reference evidence="2" key="3">
    <citation type="journal article" date="2022" name="BMC Genomics">
        <title>Comparative genome analysis of mycobacteria focusing on tRNA and non-coding RNA.</title>
        <authorList>
            <person name="Behra P.R.K."/>
            <person name="Pettersson B.M.F."/>
            <person name="Ramesh M."/>
            <person name="Das S."/>
            <person name="Dasgupta S."/>
            <person name="Kirsebom L.A."/>
        </authorList>
    </citation>
    <scope>NUCLEOTIDE SEQUENCE</scope>
    <source>
        <strain evidence="2">DSM 44203</strain>
    </source>
</reference>
<dbReference type="InterPro" id="IPR044855">
    <property type="entry name" value="CoA-Trfase_III_dom3_sf"/>
</dbReference>
<name>A0AAW5SRY7_MYCNV</name>
<evidence type="ECO:0000313" key="3">
    <source>
        <dbReference type="Proteomes" id="UP000069773"/>
    </source>
</evidence>
<dbReference type="Proteomes" id="UP000069773">
    <property type="component" value="Unassembled WGS sequence"/>
</dbReference>
<organism evidence="2 4">
    <name type="scientific">Mycolicibacterium novocastrense</name>
    <name type="common">Mycobacterium novocastrense</name>
    <dbReference type="NCBI Taxonomy" id="59813"/>
    <lineage>
        <taxon>Bacteria</taxon>
        <taxon>Bacillati</taxon>
        <taxon>Actinomycetota</taxon>
        <taxon>Actinomycetes</taxon>
        <taxon>Mycobacteriales</taxon>
        <taxon>Mycobacteriaceae</taxon>
        <taxon>Mycolicibacterium</taxon>
    </lineage>
</organism>
<reference evidence="1 3" key="1">
    <citation type="journal article" date="2016" name="Genome Announc.">
        <title>Draft Genome Sequences of Five Rapidly Growing Mycobacterium Species, M. thermoresistibile, M. fortuitum subsp. acetamidolyticum, M. canariasense, M. brisbanense, and M. novocastrense.</title>
        <authorList>
            <person name="Katahira K."/>
            <person name="Ogura Y."/>
            <person name="Gotoh Y."/>
            <person name="Hayashi T."/>
        </authorList>
    </citation>
    <scope>NUCLEOTIDE SEQUENCE [LARGE SCALE GENOMIC DNA]</scope>
    <source>
        <strain evidence="1 3">JCM18114</strain>
    </source>
</reference>